<proteinExistence type="predicted"/>
<protein>
    <recommendedName>
        <fullName evidence="3">HTH marR-type domain-containing protein</fullName>
    </recommendedName>
</protein>
<dbReference type="AlphaFoldDB" id="A0A6S6ZW78"/>
<dbReference type="RefSeq" id="WP_175216427.1">
    <property type="nucleotide sequence ID" value="NZ_CADIJO010000007.1"/>
</dbReference>
<dbReference type="Proteomes" id="UP000494111">
    <property type="component" value="Unassembled WGS sequence"/>
</dbReference>
<gene>
    <name evidence="1" type="ORF">LMG3458_02475</name>
</gene>
<dbReference type="SUPFAM" id="SSF46785">
    <property type="entry name" value="Winged helix' DNA-binding domain"/>
    <property type="match status" value="1"/>
</dbReference>
<dbReference type="EMBL" id="CADIJO010000007">
    <property type="protein sequence ID" value="CAB3697653.1"/>
    <property type="molecule type" value="Genomic_DNA"/>
</dbReference>
<evidence type="ECO:0000313" key="1">
    <source>
        <dbReference type="EMBL" id="CAB3697653.1"/>
    </source>
</evidence>
<accession>A0A6S6ZW78</accession>
<dbReference type="InterPro" id="IPR036388">
    <property type="entry name" value="WH-like_DNA-bd_sf"/>
</dbReference>
<dbReference type="Gene3D" id="1.10.10.10">
    <property type="entry name" value="Winged helix-like DNA-binding domain superfamily/Winged helix DNA-binding domain"/>
    <property type="match status" value="1"/>
</dbReference>
<evidence type="ECO:0000313" key="2">
    <source>
        <dbReference type="Proteomes" id="UP000494111"/>
    </source>
</evidence>
<organism evidence="1 2">
    <name type="scientific">Achromobacter deleyi</name>
    <dbReference type="NCBI Taxonomy" id="1353891"/>
    <lineage>
        <taxon>Bacteria</taxon>
        <taxon>Pseudomonadati</taxon>
        <taxon>Pseudomonadota</taxon>
        <taxon>Betaproteobacteria</taxon>
        <taxon>Burkholderiales</taxon>
        <taxon>Alcaligenaceae</taxon>
        <taxon>Achromobacter</taxon>
    </lineage>
</organism>
<sequence length="84" mass="9036">MSTRSDSLAAIRSSGAAQTQQARIVEALRDVGPLIKDELATLLDMRHSSVTARLNELVNAEVVKVATLVFNPATNRNVSQYALA</sequence>
<dbReference type="InterPro" id="IPR036390">
    <property type="entry name" value="WH_DNA-bd_sf"/>
</dbReference>
<name>A0A6S6ZW78_9BURK</name>
<reference evidence="1 2" key="1">
    <citation type="submission" date="2020-04" db="EMBL/GenBank/DDBJ databases">
        <authorList>
            <person name="De Canck E."/>
        </authorList>
    </citation>
    <scope>NUCLEOTIDE SEQUENCE [LARGE SCALE GENOMIC DNA]</scope>
    <source>
        <strain evidence="1 2">LMG 3458</strain>
    </source>
</reference>
<evidence type="ECO:0008006" key="3">
    <source>
        <dbReference type="Google" id="ProtNLM"/>
    </source>
</evidence>